<gene>
    <name evidence="2" type="ORF">SI859A1_02790</name>
</gene>
<accession>Q1YGN5</accession>
<keyword evidence="3" id="KW-1185">Reference proteome</keyword>
<dbReference type="BioCyc" id="AURANTIMONAS:SI859A1_02790-MONOMER"/>
<dbReference type="AlphaFoldDB" id="Q1YGN5"/>
<organism evidence="2 3">
    <name type="scientific">Aurantimonas manganoxydans (strain ATCC BAA-1229 / DSM 21871 / SI85-9A1)</name>
    <dbReference type="NCBI Taxonomy" id="287752"/>
    <lineage>
        <taxon>Bacteria</taxon>
        <taxon>Pseudomonadati</taxon>
        <taxon>Pseudomonadota</taxon>
        <taxon>Alphaproteobacteria</taxon>
        <taxon>Hyphomicrobiales</taxon>
        <taxon>Aurantimonadaceae</taxon>
        <taxon>Aurantimonas</taxon>
    </lineage>
</organism>
<dbReference type="Proteomes" id="UP000000321">
    <property type="component" value="Unassembled WGS sequence"/>
</dbReference>
<dbReference type="Pfam" id="PF11412">
    <property type="entry name" value="DsbD_N"/>
    <property type="match status" value="1"/>
</dbReference>
<dbReference type="InterPro" id="IPR028250">
    <property type="entry name" value="DsbDN"/>
</dbReference>
<evidence type="ECO:0000259" key="1">
    <source>
        <dbReference type="Pfam" id="PF11412"/>
    </source>
</evidence>
<dbReference type="EMBL" id="AAPJ01000005">
    <property type="protein sequence ID" value="EAS49189.1"/>
    <property type="molecule type" value="Genomic_DNA"/>
</dbReference>
<comment type="caution">
    <text evidence="2">The sequence shown here is derived from an EMBL/GenBank/DDBJ whole genome shotgun (WGS) entry which is preliminary data.</text>
</comment>
<dbReference type="HOGENOM" id="CLU_047910_1_1_5"/>
<protein>
    <recommendedName>
        <fullName evidence="1">Thiol:disulfide interchange protein DsbD N-terminal domain-containing protein</fullName>
    </recommendedName>
</protein>
<proteinExistence type="predicted"/>
<name>Q1YGN5_AURMS</name>
<sequence length="337" mass="35192">MASRCLRGFHDRWHRGDVKTRASQHGPVCRSVSRLVEWPAPFARANQQGGRAMRRKSFQGKRTPQMRWIARIAGGLAAMAMGAAAAKADPASTYASEQVTLRLVAGEAAPDGTVRGALLVDLAPGWHTYWLDPGASGIPPRIDFTATDNLANTDLKFPAPLRFGEGIARANGYENAVAIGYALTPRPGTALDTVTASLAIGVCQDICIPVQAELAADTGSASTDTVEATFAALPARDGPLGRISSAILPAGGDMLTVAVETTLDAQGADLFVRGPDGWYFDEPETPVRNGDSLEFRVPVVGRPRGATDGPATVDMVVTGASGDFAADAVPVTADTPG</sequence>
<evidence type="ECO:0000313" key="3">
    <source>
        <dbReference type="Proteomes" id="UP000000321"/>
    </source>
</evidence>
<evidence type="ECO:0000313" key="2">
    <source>
        <dbReference type="EMBL" id="EAS49189.1"/>
    </source>
</evidence>
<reference evidence="2 3" key="1">
    <citation type="journal article" date="2008" name="Appl. Environ. Microbiol.">
        <title>Genomic insights into Mn(II) oxidation by the marine alphaproteobacterium Aurantimonas sp. strain SI85-9A1.</title>
        <authorList>
            <person name="Dick G.J."/>
            <person name="Podell S."/>
            <person name="Johnson H.A."/>
            <person name="Rivera-Espinoza Y."/>
            <person name="Bernier-Latmani R."/>
            <person name="McCarthy J.K."/>
            <person name="Torpey J.W."/>
            <person name="Clement B.G."/>
            <person name="Gaasterland T."/>
            <person name="Tebo B.M."/>
        </authorList>
    </citation>
    <scope>NUCLEOTIDE SEQUENCE [LARGE SCALE GENOMIC DNA]</scope>
    <source>
        <strain evidence="2 3">SI85-9A1</strain>
    </source>
</reference>
<feature type="domain" description="Thiol:disulfide interchange protein DsbD N-terminal" evidence="1">
    <location>
        <begin position="107"/>
        <end position="216"/>
    </location>
</feature>